<feature type="region of interest" description="Disordered" evidence="1">
    <location>
        <begin position="603"/>
        <end position="625"/>
    </location>
</feature>
<dbReference type="PANTHER" id="PTHR23011:SF28">
    <property type="entry name" value="CYCLIC NUCLEOTIDE-BINDING DOMAIN CONTAINING PROTEIN"/>
    <property type="match status" value="1"/>
</dbReference>
<feature type="region of interest" description="Disordered" evidence="1">
    <location>
        <begin position="1"/>
        <end position="38"/>
    </location>
</feature>
<dbReference type="AlphaFoldDB" id="A0A8W8M261"/>
<feature type="region of interest" description="Disordered" evidence="1">
    <location>
        <begin position="557"/>
        <end position="580"/>
    </location>
</feature>
<feature type="region of interest" description="Disordered" evidence="1">
    <location>
        <begin position="77"/>
        <end position="105"/>
    </location>
</feature>
<dbReference type="PANTHER" id="PTHR23011">
    <property type="entry name" value="CYCLIC NUCLEOTIDE-BINDING DOMAIN CONTAINING PROTEIN"/>
    <property type="match status" value="1"/>
</dbReference>
<feature type="compositionally biased region" description="Basic and acidic residues" evidence="1">
    <location>
        <begin position="607"/>
        <end position="625"/>
    </location>
</feature>
<dbReference type="CDD" id="cd00038">
    <property type="entry name" value="CAP_ED"/>
    <property type="match status" value="1"/>
</dbReference>
<feature type="compositionally biased region" description="Low complexity" evidence="1">
    <location>
        <begin position="89"/>
        <end position="101"/>
    </location>
</feature>
<dbReference type="PROSITE" id="PS50042">
    <property type="entry name" value="CNMP_BINDING_3"/>
    <property type="match status" value="1"/>
</dbReference>
<dbReference type="EnsemblMetazoa" id="G30842.5">
    <property type="protein sequence ID" value="G30842.5:cds"/>
    <property type="gene ID" value="G30842"/>
</dbReference>
<proteinExistence type="predicted"/>
<sequence>MESNKRFYSENSSKTLNKRHRKHFGVNRSLSLDSSKESREKKIYDTYKKELIDQRKRELLVGKTKLPAISNETSLHRLESVKEEREMSRSQSSAAAESRGGSPDRKRVQAAMAVKIVSSQFKRLLSRKANTAKLLKRHTYPKLYHSYSYRDAHREILVCNCSFGGSFQKQLYSLFRFVGRLTITFSRLAKAHSLRFREDDDDISPYIKGLTFHDYDNQPDLMFDKSQYKAKKSIRVPEETKRILCKPPSQRTEQELYSALLTLRNIEAFAAYPNRMQKMIVAVGQYERFEAKRIVVRQGHPGSSYYFMLSGAAVVMVMDNPNSYARPIKHLEKGMDFGEIALTLNIRRQGTIITKEPCELMSIGRRDYQRIFMAGGVRSINDPDQEKFLRSLPFLRNWPIQLLEGAGDKTHFLFFKSGATIVKETSLSPWLVIVKSGSISILKKLKRVLPFEWKRKKEIKFVPEKEKRDNYNKRLVLRRHILTELKIPLKGNTVDDEDNQFEDYPGKYRIFIHPGEEPETVTSETVTPLAERLPDIKENNAKTNSFQNIQKKLLPRLSEDTEGEVDTGDNPLFSNLDSTESHPVFPLEREETSFDILAPLPKKKAHEKNGNRRESVMEKEREMMGFEEKTRTVQDDLDNIAKDPDEYTLADLDPEFVRVQTLIKGQVFGLSDLILEQKTNFSIVSNGADVILIDQQFYLKHAPEKLISKMRQELCPYPTDDDLQTRLQQTIDWDAYRTDTMSNTLQFLQTRRQLRHSLKV</sequence>
<dbReference type="SUPFAM" id="SSF51206">
    <property type="entry name" value="cAMP-binding domain-like"/>
    <property type="match status" value="2"/>
</dbReference>
<dbReference type="InterPro" id="IPR014710">
    <property type="entry name" value="RmlC-like_jellyroll"/>
</dbReference>
<dbReference type="Pfam" id="PF00027">
    <property type="entry name" value="cNMP_binding"/>
    <property type="match status" value="1"/>
</dbReference>
<feature type="compositionally biased region" description="Basic and acidic residues" evidence="1">
    <location>
        <begin position="77"/>
        <end position="88"/>
    </location>
</feature>
<feature type="domain" description="Cyclic nucleotide-binding" evidence="2">
    <location>
        <begin position="268"/>
        <end position="373"/>
    </location>
</feature>
<organism evidence="3 4">
    <name type="scientific">Magallana gigas</name>
    <name type="common">Pacific oyster</name>
    <name type="synonym">Crassostrea gigas</name>
    <dbReference type="NCBI Taxonomy" id="29159"/>
    <lineage>
        <taxon>Eukaryota</taxon>
        <taxon>Metazoa</taxon>
        <taxon>Spiralia</taxon>
        <taxon>Lophotrochozoa</taxon>
        <taxon>Mollusca</taxon>
        <taxon>Bivalvia</taxon>
        <taxon>Autobranchia</taxon>
        <taxon>Pteriomorphia</taxon>
        <taxon>Ostreida</taxon>
        <taxon>Ostreoidea</taxon>
        <taxon>Ostreidae</taxon>
        <taxon>Magallana</taxon>
    </lineage>
</organism>
<evidence type="ECO:0000259" key="2">
    <source>
        <dbReference type="PROSITE" id="PS50042"/>
    </source>
</evidence>
<accession>A0A8W8M261</accession>
<evidence type="ECO:0000313" key="3">
    <source>
        <dbReference type="EnsemblMetazoa" id="G30842.5:cds"/>
    </source>
</evidence>
<evidence type="ECO:0000313" key="4">
    <source>
        <dbReference type="Proteomes" id="UP000005408"/>
    </source>
</evidence>
<feature type="compositionally biased region" description="Basic residues" evidence="1">
    <location>
        <begin position="16"/>
        <end position="25"/>
    </location>
</feature>
<dbReference type="Gene3D" id="2.60.120.10">
    <property type="entry name" value="Jelly Rolls"/>
    <property type="match status" value="2"/>
</dbReference>
<protein>
    <recommendedName>
        <fullName evidence="2">Cyclic nucleotide-binding domain-containing protein</fullName>
    </recommendedName>
</protein>
<dbReference type="SMART" id="SM00100">
    <property type="entry name" value="cNMP"/>
    <property type="match status" value="1"/>
</dbReference>
<dbReference type="Proteomes" id="UP000005408">
    <property type="component" value="Unassembled WGS sequence"/>
</dbReference>
<evidence type="ECO:0000256" key="1">
    <source>
        <dbReference type="SAM" id="MobiDB-lite"/>
    </source>
</evidence>
<reference evidence="3" key="1">
    <citation type="submission" date="2022-08" db="UniProtKB">
        <authorList>
            <consortium name="EnsemblMetazoa"/>
        </authorList>
    </citation>
    <scope>IDENTIFICATION</scope>
    <source>
        <strain evidence="3">05x7-T-G4-1.051#20</strain>
    </source>
</reference>
<dbReference type="InterPro" id="IPR000595">
    <property type="entry name" value="cNMP-bd_dom"/>
</dbReference>
<name>A0A8W8M261_MAGGI</name>
<dbReference type="InterPro" id="IPR018490">
    <property type="entry name" value="cNMP-bd_dom_sf"/>
</dbReference>
<keyword evidence="4" id="KW-1185">Reference proteome</keyword>